<accession>A0AAV2SKH4</accession>
<dbReference type="GO" id="GO:0007010">
    <property type="term" value="P:cytoskeleton organization"/>
    <property type="evidence" value="ECO:0007669"/>
    <property type="project" value="TreeGrafter"/>
</dbReference>
<name>A0AAV2SKH4_MEGNR</name>
<evidence type="ECO:0000313" key="3">
    <source>
        <dbReference type="EMBL" id="CAL4212627.1"/>
    </source>
</evidence>
<sequence>MSDHEDEQAAQQAAQQAAADDKTDKQTAKLEKLYGILISKHNQLRDYKPYDSIDLYAKREPQSMGLCFKKLEVVRSTLQDAPAPVCTSECEIFIEQLMLKYPTAFRRRAFNQIVVDTNTGELLTVATPEGYAQPTRLPFGIKTAPKIFQSNMDKLIHGMDDPDTVAAIVNMPPPTDEKTLSSFLDCSALKRIFGPKNDLGGLLEPVPKLARKASQHVYISLSEVQIKQEEAMTRNPMSQPEDDVSQTPAEVLYQAMLPTLPQCMIALLKILLAAAPTSKAKTDSINIMADVLPEEMPMTVVQSMKLGLDVNRHKEVLVKAVSASLFLLLKHFRLNHVYQFEFMSQHLVFANCIPLILKFFNQNIMAYVQAKNTIALLDFPAFVIGDTPEMTAEALESSTGGGGSGSPSGTGENMVMTGACCWRNMFSCTNLLRILNKLCKWKHSRIMMLVVFKSAPILKRTLKV</sequence>
<proteinExistence type="predicted"/>
<dbReference type="GO" id="GO:0071897">
    <property type="term" value="P:DNA biosynthetic process"/>
    <property type="evidence" value="ECO:0007669"/>
    <property type="project" value="UniProtKB-ARBA"/>
</dbReference>
<evidence type="ECO:0000259" key="2">
    <source>
        <dbReference type="SMART" id="SM01293"/>
    </source>
</evidence>
<dbReference type="EMBL" id="CAXKWB010088036">
    <property type="protein sequence ID" value="CAL4212627.1"/>
    <property type="molecule type" value="Genomic_DNA"/>
</dbReference>
<dbReference type="Proteomes" id="UP001497623">
    <property type="component" value="Unassembled WGS sequence"/>
</dbReference>
<keyword evidence="4" id="KW-1185">Reference proteome</keyword>
<dbReference type="PANTHER" id="PTHR13239">
    <property type="entry name" value="PROTEIN REQUIRED FOR HYPHAL ANASTOMOSIS HAM-2"/>
    <property type="match status" value="1"/>
</dbReference>
<dbReference type="GO" id="GO:0005829">
    <property type="term" value="C:cytosol"/>
    <property type="evidence" value="ECO:0007669"/>
    <property type="project" value="TreeGrafter"/>
</dbReference>
<feature type="domain" description="Far11/STRP C-terminal" evidence="2">
    <location>
        <begin position="214"/>
        <end position="464"/>
    </location>
</feature>
<organism evidence="3 4">
    <name type="scientific">Meganyctiphanes norvegica</name>
    <name type="common">Northern krill</name>
    <name type="synonym">Thysanopoda norvegica</name>
    <dbReference type="NCBI Taxonomy" id="48144"/>
    <lineage>
        <taxon>Eukaryota</taxon>
        <taxon>Metazoa</taxon>
        <taxon>Ecdysozoa</taxon>
        <taxon>Arthropoda</taxon>
        <taxon>Crustacea</taxon>
        <taxon>Multicrustacea</taxon>
        <taxon>Malacostraca</taxon>
        <taxon>Eumalacostraca</taxon>
        <taxon>Eucarida</taxon>
        <taxon>Euphausiacea</taxon>
        <taxon>Euphausiidae</taxon>
        <taxon>Meganyctiphanes</taxon>
    </lineage>
</organism>
<dbReference type="InterPro" id="IPR021819">
    <property type="entry name" value="Far11/STRP_C"/>
</dbReference>
<reference evidence="3 4" key="1">
    <citation type="submission" date="2024-05" db="EMBL/GenBank/DDBJ databases">
        <authorList>
            <person name="Wallberg A."/>
        </authorList>
    </citation>
    <scope>NUCLEOTIDE SEQUENCE [LARGE SCALE GENOMIC DNA]</scope>
</reference>
<protein>
    <recommendedName>
        <fullName evidence="2">Far11/STRP C-terminal domain-containing protein</fullName>
    </recommendedName>
</protein>
<dbReference type="AlphaFoldDB" id="A0AAV2SKH4"/>
<dbReference type="SUPFAM" id="SSF56672">
    <property type="entry name" value="DNA/RNA polymerases"/>
    <property type="match status" value="1"/>
</dbReference>
<feature type="region of interest" description="Disordered" evidence="1">
    <location>
        <begin position="1"/>
        <end position="24"/>
    </location>
</feature>
<comment type="caution">
    <text evidence="3">The sequence shown here is derived from an EMBL/GenBank/DDBJ whole genome shotgun (WGS) entry which is preliminary data.</text>
</comment>
<dbReference type="InterPro" id="IPR040185">
    <property type="entry name" value="Far11/STRP"/>
</dbReference>
<feature type="non-terminal residue" evidence="3">
    <location>
        <position position="464"/>
    </location>
</feature>
<dbReference type="SMART" id="SM01293">
    <property type="entry name" value="DUF3402"/>
    <property type="match status" value="1"/>
</dbReference>
<gene>
    <name evidence="3" type="ORF">MNOR_LOCUS38477</name>
</gene>
<dbReference type="InterPro" id="IPR043502">
    <property type="entry name" value="DNA/RNA_pol_sf"/>
</dbReference>
<feature type="compositionally biased region" description="Low complexity" evidence="1">
    <location>
        <begin position="9"/>
        <end position="18"/>
    </location>
</feature>
<dbReference type="Pfam" id="PF11882">
    <property type="entry name" value="DUF3402"/>
    <property type="match status" value="2"/>
</dbReference>
<dbReference type="PANTHER" id="PTHR13239:SF4">
    <property type="entry name" value="AT25231P"/>
    <property type="match status" value="1"/>
</dbReference>
<evidence type="ECO:0000313" key="4">
    <source>
        <dbReference type="Proteomes" id="UP001497623"/>
    </source>
</evidence>
<evidence type="ECO:0000256" key="1">
    <source>
        <dbReference type="SAM" id="MobiDB-lite"/>
    </source>
</evidence>